<organism evidence="2 3">
    <name type="scientific">Herbidospora galbida</name>
    <dbReference type="NCBI Taxonomy" id="2575442"/>
    <lineage>
        <taxon>Bacteria</taxon>
        <taxon>Bacillati</taxon>
        <taxon>Actinomycetota</taxon>
        <taxon>Actinomycetes</taxon>
        <taxon>Streptosporangiales</taxon>
        <taxon>Streptosporangiaceae</taxon>
        <taxon>Herbidospora</taxon>
    </lineage>
</organism>
<dbReference type="Pfam" id="PF10722">
    <property type="entry name" value="YbjN"/>
    <property type="match status" value="1"/>
</dbReference>
<comment type="caution">
    <text evidence="2">The sequence shown here is derived from an EMBL/GenBank/DDBJ whole genome shotgun (WGS) entry which is preliminary data.</text>
</comment>
<gene>
    <name evidence="2" type="ORF">FDA94_15930</name>
</gene>
<dbReference type="InterPro" id="IPR019660">
    <property type="entry name" value="Put_sensory_transdc_reg_YbjN"/>
</dbReference>
<feature type="region of interest" description="Disordered" evidence="1">
    <location>
        <begin position="42"/>
        <end position="61"/>
    </location>
</feature>
<name>A0A4U3MGV5_9ACTN</name>
<protein>
    <submittedName>
        <fullName evidence="2">YbjN domain-containing protein</fullName>
    </submittedName>
</protein>
<dbReference type="AlphaFoldDB" id="A0A4U3MGV5"/>
<accession>A0A4U3MGV5</accession>
<reference evidence="2 3" key="1">
    <citation type="submission" date="2019-04" db="EMBL/GenBank/DDBJ databases">
        <title>Herbidospora sp. NEAU-GS14.nov., a novel actinomycete isolated from soil.</title>
        <authorList>
            <person name="Han L."/>
        </authorList>
    </citation>
    <scope>NUCLEOTIDE SEQUENCE [LARGE SCALE GENOMIC DNA]</scope>
    <source>
        <strain evidence="2 3">NEAU-GS14</strain>
    </source>
</reference>
<sequence length="247" mass="27114">MDDRADAVRGRRDALAGDQVALIGPAGATGQIAHLPARPPEVRDDLTAQDSGAAGDENRTVHDGFPPFEAFSGSIPHHDALNELTPQAHESGAQVCQDGGVSHSPAVVQPDQELIIEILNELDIDFTFDADGDLAISTEALTVFFLFGSEGDLFTIRTFYDRHYSVDEKPLLLTALNEWNADTMWPKVYAFTPDNGVIRVIGDAQLYIGAGVTYEHLMTIVAHWVRSAIKFHRWLSDRLAFEEDDAE</sequence>
<evidence type="ECO:0000256" key="1">
    <source>
        <dbReference type="SAM" id="MobiDB-lite"/>
    </source>
</evidence>
<dbReference type="OrthoDB" id="3256964at2"/>
<proteinExistence type="predicted"/>
<dbReference type="EMBL" id="SZQA01000013">
    <property type="protein sequence ID" value="TKK88040.1"/>
    <property type="molecule type" value="Genomic_DNA"/>
</dbReference>
<evidence type="ECO:0000313" key="3">
    <source>
        <dbReference type="Proteomes" id="UP000308705"/>
    </source>
</evidence>
<keyword evidence="3" id="KW-1185">Reference proteome</keyword>
<evidence type="ECO:0000313" key="2">
    <source>
        <dbReference type="EMBL" id="TKK88040.1"/>
    </source>
</evidence>
<dbReference type="Proteomes" id="UP000308705">
    <property type="component" value="Unassembled WGS sequence"/>
</dbReference>